<dbReference type="PANTHER" id="PTHR33219">
    <property type="entry name" value="YLMG HOMOLOG PROTEIN 2, CHLOROPLASTIC"/>
    <property type="match status" value="1"/>
</dbReference>
<evidence type="ECO:0008006" key="5">
    <source>
        <dbReference type="Google" id="ProtNLM"/>
    </source>
</evidence>
<evidence type="ECO:0000313" key="3">
    <source>
        <dbReference type="EMBL" id="AEE16232.1"/>
    </source>
</evidence>
<organism evidence="3 4">
    <name type="scientific">Treponema brennaborense (strain DSM 12168 / CIP 105900 / DD5/3)</name>
    <dbReference type="NCBI Taxonomy" id="906968"/>
    <lineage>
        <taxon>Bacteria</taxon>
        <taxon>Pseudomonadati</taxon>
        <taxon>Spirochaetota</taxon>
        <taxon>Spirochaetia</taxon>
        <taxon>Spirochaetales</taxon>
        <taxon>Treponemataceae</taxon>
        <taxon>Treponema</taxon>
    </lineage>
</organism>
<dbReference type="Proteomes" id="UP000006546">
    <property type="component" value="Chromosome"/>
</dbReference>
<evidence type="ECO:0000256" key="2">
    <source>
        <dbReference type="SAM" id="Phobius"/>
    </source>
</evidence>
<feature type="transmembrane region" description="Helical" evidence="2">
    <location>
        <begin position="97"/>
        <end position="126"/>
    </location>
</feature>
<evidence type="ECO:0000256" key="1">
    <source>
        <dbReference type="ARBA" id="ARBA00010894"/>
    </source>
</evidence>
<feature type="transmembrane region" description="Helical" evidence="2">
    <location>
        <begin position="166"/>
        <end position="189"/>
    </location>
</feature>
<feature type="transmembrane region" description="Helical" evidence="2">
    <location>
        <begin position="62"/>
        <end position="85"/>
    </location>
</feature>
<dbReference type="InterPro" id="IPR003425">
    <property type="entry name" value="CCB3/YggT"/>
</dbReference>
<dbReference type="RefSeq" id="WP_013757951.1">
    <property type="nucleotide sequence ID" value="NC_015500.1"/>
</dbReference>
<dbReference type="GO" id="GO:0016020">
    <property type="term" value="C:membrane"/>
    <property type="evidence" value="ECO:0007669"/>
    <property type="project" value="InterPro"/>
</dbReference>
<accession>F4LIQ7</accession>
<protein>
    <recommendedName>
        <fullName evidence="5">YggT family protein</fullName>
    </recommendedName>
</protein>
<keyword evidence="2" id="KW-0812">Transmembrane</keyword>
<sequence length="197" mass="21697">MALILNILTGIVSVYTMLCFIRILLTWVPSLTYSKFVQFLARICDPYLDVFKRFRFLRIGMIDFSPVAAIGVLVAASSLFSSIVLQNSISLGGILAALLNVVWVVLSSVLGFLILLLVIRLIVLLVSKNASSSIWQMLDSTLNPVIYRIAGMFSTKNSQFLSQKKAIGISLAVLVVCQLVLGSLMRIIISLCLHLPF</sequence>
<dbReference type="HOGENOM" id="CLU_113320_0_0_12"/>
<dbReference type="OrthoDB" id="47652at2"/>
<dbReference type="EMBL" id="CP002696">
    <property type="protein sequence ID" value="AEE16232.1"/>
    <property type="molecule type" value="Genomic_DNA"/>
</dbReference>
<evidence type="ECO:0000313" key="4">
    <source>
        <dbReference type="Proteomes" id="UP000006546"/>
    </source>
</evidence>
<keyword evidence="2" id="KW-0472">Membrane</keyword>
<dbReference type="KEGG" id="tbe:Trebr_0796"/>
<dbReference type="Pfam" id="PF02325">
    <property type="entry name" value="CCB3_YggT"/>
    <property type="match status" value="1"/>
</dbReference>
<reference evidence="4" key="1">
    <citation type="submission" date="2011-04" db="EMBL/GenBank/DDBJ databases">
        <title>The complete genome of Treponema brennaborense DSM 12168.</title>
        <authorList>
            <person name="Lucas S."/>
            <person name="Han J."/>
            <person name="Lapidus A."/>
            <person name="Bruce D."/>
            <person name="Goodwin L."/>
            <person name="Pitluck S."/>
            <person name="Peters L."/>
            <person name="Kyrpides N."/>
            <person name="Mavromatis K."/>
            <person name="Ivanova N."/>
            <person name="Mikhailova N."/>
            <person name="Pagani I."/>
            <person name="Teshima H."/>
            <person name="Detter J.C."/>
            <person name="Tapia R."/>
            <person name="Han C."/>
            <person name="Land M."/>
            <person name="Hauser L."/>
            <person name="Markowitz V."/>
            <person name="Cheng J.-F."/>
            <person name="Hugenholtz P."/>
            <person name="Woyke T."/>
            <person name="Wu D."/>
            <person name="Gronow S."/>
            <person name="Wellnitz S."/>
            <person name="Brambilla E."/>
            <person name="Klenk H.-P."/>
            <person name="Eisen J.A."/>
        </authorList>
    </citation>
    <scope>NUCLEOTIDE SEQUENCE [LARGE SCALE GENOMIC DNA]</scope>
    <source>
        <strain evidence="4">DSM 12168 / CIP 105900 / DD5/3</strain>
    </source>
</reference>
<proteinExistence type="inferred from homology"/>
<dbReference type="AlphaFoldDB" id="F4LIQ7"/>
<comment type="similarity">
    <text evidence="1">Belongs to the YggT family.</text>
</comment>
<keyword evidence="2" id="KW-1133">Transmembrane helix</keyword>
<dbReference type="eggNOG" id="COG0762">
    <property type="taxonomic scope" value="Bacteria"/>
</dbReference>
<feature type="transmembrane region" description="Helical" evidence="2">
    <location>
        <begin position="6"/>
        <end position="25"/>
    </location>
</feature>
<dbReference type="STRING" id="906968.Trebr_0796"/>
<dbReference type="PANTHER" id="PTHR33219:SF14">
    <property type="entry name" value="PROTEIN COFACTOR ASSEMBLY OF COMPLEX C SUBUNIT B CCB3, CHLOROPLASTIC-RELATED"/>
    <property type="match status" value="1"/>
</dbReference>
<gene>
    <name evidence="3" type="ordered locus">Trebr_0796</name>
</gene>
<keyword evidence="4" id="KW-1185">Reference proteome</keyword>
<name>F4LIQ7_TREBD</name>